<dbReference type="InterPro" id="IPR043988">
    <property type="entry name" value="CCZ1/INTU_longin_2"/>
</dbReference>
<dbReference type="PANTHER" id="PTHR13056">
    <property type="entry name" value="VACUOLAR FUSION PROTEIN CCZ1 HOMOLOG-RELATED"/>
    <property type="match status" value="1"/>
</dbReference>
<dbReference type="Proteomes" id="UP000887569">
    <property type="component" value="Unplaced"/>
</dbReference>
<dbReference type="WBParaSite" id="PgB16_g029_t01">
    <property type="protein sequence ID" value="PgB16_g029_t01"/>
    <property type="gene ID" value="PgB16_g029"/>
</dbReference>
<evidence type="ECO:0000313" key="5">
    <source>
        <dbReference type="Proteomes" id="UP000887569"/>
    </source>
</evidence>
<dbReference type="PANTHER" id="PTHR13056:SF0">
    <property type="entry name" value="VACUOLAR FUSION PROTEIN CCZ1 HOMOLOG-RELATED"/>
    <property type="match status" value="1"/>
</dbReference>
<dbReference type="AlphaFoldDB" id="A0A914ZRH9"/>
<dbReference type="InterPro" id="IPR013176">
    <property type="entry name" value="Ccz1"/>
</dbReference>
<dbReference type="GO" id="GO:0035658">
    <property type="term" value="C:Mon1-Ccz1 complex"/>
    <property type="evidence" value="ECO:0007669"/>
    <property type="project" value="InterPro"/>
</dbReference>
<accession>A0A914ZRH9</accession>
<keyword evidence="5" id="KW-1185">Reference proteome</keyword>
<evidence type="ECO:0000259" key="3">
    <source>
        <dbReference type="Pfam" id="PF19032"/>
    </source>
</evidence>
<dbReference type="WBParaSite" id="PgB16_g029_t02">
    <property type="protein sequence ID" value="PgB16_g029_t02"/>
    <property type="gene ID" value="PgB16_g029"/>
</dbReference>
<feature type="domain" description="CCZ1/INTU/HPS4 third Longin" evidence="4">
    <location>
        <begin position="381"/>
        <end position="480"/>
    </location>
</feature>
<proteinExistence type="inferred from homology"/>
<sequence>MSSSSTITSNFAASSAASLSIIKGAQCRMTDVMDFFFIAHPESGRKEGEEAERIMYFQSLKPESLEKQTQVTGFAEAVVNFTNNFTSDENERDMEFPYRYVNTMKRLHVYVLVESSRFIVGIALNKTMCSNEEYTLHAATIRSVIITAYKMFRLFFGSFYKLLVADRARLKDRLEYFFSRYLSLLRLNQMPLVDLFCGVDFLPLDSVSYLRVENLLGELRESFPQISKTMFLYQGRLISYSVPKQDLAVLFQYLTHNLLNMSMRAELQPDYQSRRSDSAVHHHGRFLTGTTDVSAEAMIANAKDAKLPVVYLSADGNSNKLIPYELIVYRALNATLCMFVRKEMNANFLRDLDAMLGPELSALASLIADAYSSDNKAPAGDSEFHFIYFDPSSLSLRTSFLEPIGESTKSSSLPPIPANICVMACETMDQYLNAEDFGEISIKSESDWWIVGKKTNGRILLLMLHNPSLNSLADVQQYVNSIIKQHFNCIFVI</sequence>
<dbReference type="Pfam" id="PF19032">
    <property type="entry name" value="Intu_longin_2"/>
    <property type="match status" value="1"/>
</dbReference>
<name>A0A914ZRH9_PARUN</name>
<evidence type="ECO:0000313" key="6">
    <source>
        <dbReference type="WBParaSite" id="PgB16_g029_t01"/>
    </source>
</evidence>
<evidence type="ECO:0000256" key="1">
    <source>
        <dbReference type="ARBA" id="ARBA00005352"/>
    </source>
</evidence>
<organism evidence="5 6">
    <name type="scientific">Parascaris univalens</name>
    <name type="common">Nematode worm</name>
    <dbReference type="NCBI Taxonomy" id="6257"/>
    <lineage>
        <taxon>Eukaryota</taxon>
        <taxon>Metazoa</taxon>
        <taxon>Ecdysozoa</taxon>
        <taxon>Nematoda</taxon>
        <taxon>Chromadorea</taxon>
        <taxon>Rhabditida</taxon>
        <taxon>Spirurina</taxon>
        <taxon>Ascaridomorpha</taxon>
        <taxon>Ascaridoidea</taxon>
        <taxon>Ascarididae</taxon>
        <taxon>Parascaris</taxon>
    </lineage>
</organism>
<feature type="domain" description="CCZ1/INTU/HSP4 first Longin" evidence="2">
    <location>
        <begin position="33"/>
        <end position="157"/>
    </location>
</feature>
<evidence type="ECO:0000259" key="2">
    <source>
        <dbReference type="Pfam" id="PF19031"/>
    </source>
</evidence>
<dbReference type="Pfam" id="PF19031">
    <property type="entry name" value="Intu_longin_1"/>
    <property type="match status" value="1"/>
</dbReference>
<evidence type="ECO:0000313" key="7">
    <source>
        <dbReference type="WBParaSite" id="PgB16_g029_t02"/>
    </source>
</evidence>
<dbReference type="Pfam" id="PF19033">
    <property type="entry name" value="Intu_longin_3"/>
    <property type="match status" value="1"/>
</dbReference>
<dbReference type="GO" id="GO:0016192">
    <property type="term" value="P:vesicle-mediated transport"/>
    <property type="evidence" value="ECO:0007669"/>
    <property type="project" value="InterPro"/>
</dbReference>
<evidence type="ECO:0000259" key="4">
    <source>
        <dbReference type="Pfam" id="PF19033"/>
    </source>
</evidence>
<reference evidence="6 7" key="1">
    <citation type="submission" date="2022-11" db="UniProtKB">
        <authorList>
            <consortium name="WormBaseParasite"/>
        </authorList>
    </citation>
    <scope>IDENTIFICATION</scope>
</reference>
<dbReference type="InterPro" id="IPR043987">
    <property type="entry name" value="CCZ1/INTU/HSP4_longin_1"/>
</dbReference>
<comment type="similarity">
    <text evidence="1">Belongs to the CCZ1 family.</text>
</comment>
<feature type="domain" description="CCZ1/INTU second Longin" evidence="3">
    <location>
        <begin position="226"/>
        <end position="357"/>
    </location>
</feature>
<dbReference type="InterPro" id="IPR043989">
    <property type="entry name" value="CCZ1/INTU/HSP4_longin_3"/>
</dbReference>
<protein>
    <submittedName>
        <fullName evidence="6 7">Vacuolar fusion protein CCZ1 homolog</fullName>
    </submittedName>
</protein>